<comment type="cofactor">
    <cofactor evidence="7">
        <name>Zn(2+)</name>
        <dbReference type="ChEBI" id="CHEBI:29105"/>
    </cofactor>
    <text evidence="7">Binds 1 zinc ion per subunit.</text>
</comment>
<dbReference type="PRINTS" id="PR00791">
    <property type="entry name" value="PEPDIPTASEA"/>
</dbReference>
<sequence>NKIAFLPFAYIIDLWRWDVYSGNITPENYNRKWWEYRLKYQGLSPPVTRSEDDFDIGAKYHIASNTPYISYIVATFQQFQFHESLCKVANQPLLHECSIAGNKDAGYHLKKVLSYGSSIPWP</sequence>
<keyword evidence="7" id="KW-0479">Metal-binding</keyword>
<reference evidence="8 9" key="1">
    <citation type="journal article" date="2018" name="Gigascience">
        <title>Genomes of trombidid mites reveal novel predicted allergens and laterally-transferred genes associated with secondary metabolism.</title>
        <authorList>
            <person name="Dong X."/>
            <person name="Chaisiri K."/>
            <person name="Xia D."/>
            <person name="Armstrong S.D."/>
            <person name="Fang Y."/>
            <person name="Donnelly M.J."/>
            <person name="Kadowaki T."/>
            <person name="McGarry J.W."/>
            <person name="Darby A.C."/>
            <person name="Makepeace B.L."/>
        </authorList>
    </citation>
    <scope>NUCLEOTIDE SEQUENCE [LARGE SCALE GENOMIC DNA]</scope>
    <source>
        <strain evidence="8">UoL-UT</strain>
    </source>
</reference>
<keyword evidence="7" id="KW-0121">Carboxypeptidase</keyword>
<dbReference type="EMBL" id="NCKV01016105">
    <property type="protein sequence ID" value="RWS20682.1"/>
    <property type="molecule type" value="Genomic_DNA"/>
</dbReference>
<evidence type="ECO:0000256" key="7">
    <source>
        <dbReference type="RuleBase" id="RU361144"/>
    </source>
</evidence>
<dbReference type="GO" id="GO:0004180">
    <property type="term" value="F:carboxypeptidase activity"/>
    <property type="evidence" value="ECO:0007669"/>
    <property type="project" value="UniProtKB-KW"/>
</dbReference>
<dbReference type="GO" id="GO:0008241">
    <property type="term" value="F:peptidyl-dipeptidase activity"/>
    <property type="evidence" value="ECO:0007669"/>
    <property type="project" value="InterPro"/>
</dbReference>
<dbReference type="VEuPathDB" id="VectorBase:LDEU011357"/>
<comment type="caution">
    <text evidence="6">Lacks conserved residue(s) required for the propagation of feature annotation.</text>
</comment>
<gene>
    <name evidence="8" type="ORF">B4U80_09920</name>
</gene>
<evidence type="ECO:0000256" key="3">
    <source>
        <dbReference type="ARBA" id="ARBA00023157"/>
    </source>
</evidence>
<dbReference type="EC" id="3.4.-.-" evidence="7"/>
<proteinExistence type="inferred from homology"/>
<keyword evidence="2" id="KW-0732">Signal</keyword>
<organism evidence="8 9">
    <name type="scientific">Leptotrombidium deliense</name>
    <dbReference type="NCBI Taxonomy" id="299467"/>
    <lineage>
        <taxon>Eukaryota</taxon>
        <taxon>Metazoa</taxon>
        <taxon>Ecdysozoa</taxon>
        <taxon>Arthropoda</taxon>
        <taxon>Chelicerata</taxon>
        <taxon>Arachnida</taxon>
        <taxon>Acari</taxon>
        <taxon>Acariformes</taxon>
        <taxon>Trombidiformes</taxon>
        <taxon>Prostigmata</taxon>
        <taxon>Anystina</taxon>
        <taxon>Parasitengona</taxon>
        <taxon>Trombiculoidea</taxon>
        <taxon>Trombiculidae</taxon>
        <taxon>Leptotrombidium</taxon>
    </lineage>
</organism>
<dbReference type="SUPFAM" id="SSF55486">
    <property type="entry name" value="Metalloproteases ('zincins'), catalytic domain"/>
    <property type="match status" value="1"/>
</dbReference>
<evidence type="ECO:0000256" key="1">
    <source>
        <dbReference type="ARBA" id="ARBA00008139"/>
    </source>
</evidence>
<keyword evidence="7" id="KW-0378">Hydrolase</keyword>
<keyword evidence="7" id="KW-0482">Metalloprotease</keyword>
<keyword evidence="7" id="KW-0862">Zinc</keyword>
<name>A0A443RZI1_9ACAR</name>
<keyword evidence="3 5" id="KW-1015">Disulfide bond</keyword>
<dbReference type="OrthoDB" id="10029630at2759"/>
<comment type="similarity">
    <text evidence="1 6 7">Belongs to the peptidase M2 family.</text>
</comment>
<protein>
    <recommendedName>
        <fullName evidence="7">Angiotensin-converting enzyme</fullName>
        <ecNumber evidence="7">3.4.-.-</ecNumber>
    </recommendedName>
</protein>
<evidence type="ECO:0000256" key="6">
    <source>
        <dbReference type="PROSITE-ProRule" id="PRU01355"/>
    </source>
</evidence>
<evidence type="ECO:0000313" key="8">
    <source>
        <dbReference type="EMBL" id="RWS20682.1"/>
    </source>
</evidence>
<feature type="disulfide bond" evidence="5">
    <location>
        <begin position="86"/>
        <end position="97"/>
    </location>
</feature>
<dbReference type="PROSITE" id="PS52011">
    <property type="entry name" value="PEPTIDASE_M2"/>
    <property type="match status" value="1"/>
</dbReference>
<dbReference type="InterPro" id="IPR001548">
    <property type="entry name" value="Peptidase_M2"/>
</dbReference>
<dbReference type="STRING" id="299467.A0A443RZI1"/>
<keyword evidence="9" id="KW-1185">Reference proteome</keyword>
<dbReference type="PANTHER" id="PTHR10514">
    <property type="entry name" value="ANGIOTENSIN-CONVERTING ENZYME"/>
    <property type="match status" value="1"/>
</dbReference>
<dbReference type="GO" id="GO:0046872">
    <property type="term" value="F:metal ion binding"/>
    <property type="evidence" value="ECO:0007669"/>
    <property type="project" value="UniProtKB-KW"/>
</dbReference>
<dbReference type="GO" id="GO:0006508">
    <property type="term" value="P:proteolysis"/>
    <property type="evidence" value="ECO:0007669"/>
    <property type="project" value="UniProtKB-KW"/>
</dbReference>
<dbReference type="Pfam" id="PF01401">
    <property type="entry name" value="Peptidase_M2"/>
    <property type="match status" value="1"/>
</dbReference>
<dbReference type="AlphaFoldDB" id="A0A443RZI1"/>
<feature type="non-terminal residue" evidence="8">
    <location>
        <position position="1"/>
    </location>
</feature>
<evidence type="ECO:0000256" key="5">
    <source>
        <dbReference type="PIRSR" id="PIRSR601548-4"/>
    </source>
</evidence>
<keyword evidence="7" id="KW-0645">Protease</keyword>
<accession>A0A443RZI1</accession>
<evidence type="ECO:0000256" key="4">
    <source>
        <dbReference type="ARBA" id="ARBA00023180"/>
    </source>
</evidence>
<dbReference type="GO" id="GO:0008237">
    <property type="term" value="F:metallopeptidase activity"/>
    <property type="evidence" value="ECO:0007669"/>
    <property type="project" value="UniProtKB-KW"/>
</dbReference>
<evidence type="ECO:0000256" key="2">
    <source>
        <dbReference type="ARBA" id="ARBA00022729"/>
    </source>
</evidence>
<dbReference type="GO" id="GO:0005886">
    <property type="term" value="C:plasma membrane"/>
    <property type="evidence" value="ECO:0007669"/>
    <property type="project" value="TreeGrafter"/>
</dbReference>
<keyword evidence="4 7" id="KW-0325">Glycoprotein</keyword>
<evidence type="ECO:0000313" key="9">
    <source>
        <dbReference type="Proteomes" id="UP000288716"/>
    </source>
</evidence>
<comment type="caution">
    <text evidence="8">The sequence shown here is derived from an EMBL/GenBank/DDBJ whole genome shotgun (WGS) entry which is preliminary data.</text>
</comment>
<dbReference type="Gene3D" id="1.10.1370.30">
    <property type="match status" value="1"/>
</dbReference>
<dbReference type="PANTHER" id="PTHR10514:SF27">
    <property type="entry name" value="ANGIOTENSIN-CONVERTING ENZYME"/>
    <property type="match status" value="1"/>
</dbReference>
<dbReference type="Proteomes" id="UP000288716">
    <property type="component" value="Unassembled WGS sequence"/>
</dbReference>